<feature type="region of interest" description="Disordered" evidence="2">
    <location>
        <begin position="162"/>
        <end position="187"/>
    </location>
</feature>
<keyword evidence="1" id="KW-0862">Zinc</keyword>
<name>A0AAE8SQ71_9HYPO</name>
<dbReference type="InterPro" id="IPR001878">
    <property type="entry name" value="Znf_CCHC"/>
</dbReference>
<evidence type="ECO:0000256" key="1">
    <source>
        <dbReference type="PROSITE-ProRule" id="PRU00047"/>
    </source>
</evidence>
<evidence type="ECO:0000256" key="2">
    <source>
        <dbReference type="SAM" id="MobiDB-lite"/>
    </source>
</evidence>
<feature type="domain" description="CCHC-type" evidence="3">
    <location>
        <begin position="142"/>
        <end position="157"/>
    </location>
</feature>
<sequence>MANLIEIAENLRKDSEANKKTYRDHIEHMIRDAMELLKDKALRWFEPTIRDFVDNAYEFRKLETRAIYDDFDAFEHEMKNSFGLADFEQLQKKGNTASFSWNRGHYNKANQGRPRQSDTSYGTNAGPMVIGAVKRDKSKTTCWNCGKKGYFEPECKNPVKTNQQYKQVPEGKKSNRATKQGEDSEPQMAVRTIHGIAMTRSGYDESEIQHAQGSKTGSLVTPTQKEQQRTEWTQTMLRSSQEVLRAKQRVWQREYIARIIAKEITWTLVTTGPRVNPNGSTIAMVRKGKEIVPKEDKKLSTDEITSPSDARLSIWETRNYNIKK</sequence>
<feature type="compositionally biased region" description="Polar residues" evidence="2">
    <location>
        <begin position="108"/>
        <end position="123"/>
    </location>
</feature>
<dbReference type="PROSITE" id="PS50158">
    <property type="entry name" value="ZF_CCHC"/>
    <property type="match status" value="1"/>
</dbReference>
<gene>
    <name evidence="4" type="ORF">FTOL_13458</name>
</gene>
<comment type="caution">
    <text evidence="4">The sequence shown here is derived from an EMBL/GenBank/DDBJ whole genome shotgun (WGS) entry which is preliminary data.</text>
</comment>
<evidence type="ECO:0000313" key="5">
    <source>
        <dbReference type="Proteomes" id="UP001187734"/>
    </source>
</evidence>
<evidence type="ECO:0000313" key="4">
    <source>
        <dbReference type="EMBL" id="SPJ91056.1"/>
    </source>
</evidence>
<dbReference type="GO" id="GO:0003676">
    <property type="term" value="F:nucleic acid binding"/>
    <property type="evidence" value="ECO:0007669"/>
    <property type="project" value="InterPro"/>
</dbReference>
<accession>A0AAE8SQ71</accession>
<dbReference type="AlphaFoldDB" id="A0AAE8SQ71"/>
<dbReference type="SUPFAM" id="SSF57756">
    <property type="entry name" value="Retrovirus zinc finger-like domains"/>
    <property type="match status" value="1"/>
</dbReference>
<dbReference type="GO" id="GO:0008270">
    <property type="term" value="F:zinc ion binding"/>
    <property type="evidence" value="ECO:0007669"/>
    <property type="project" value="UniProtKB-KW"/>
</dbReference>
<dbReference type="InterPro" id="IPR036875">
    <property type="entry name" value="Znf_CCHC_sf"/>
</dbReference>
<organism evidence="4 5">
    <name type="scientific">Fusarium torulosum</name>
    <dbReference type="NCBI Taxonomy" id="33205"/>
    <lineage>
        <taxon>Eukaryota</taxon>
        <taxon>Fungi</taxon>
        <taxon>Dikarya</taxon>
        <taxon>Ascomycota</taxon>
        <taxon>Pezizomycotina</taxon>
        <taxon>Sordariomycetes</taxon>
        <taxon>Hypocreomycetidae</taxon>
        <taxon>Hypocreales</taxon>
        <taxon>Nectriaceae</taxon>
        <taxon>Fusarium</taxon>
    </lineage>
</organism>
<proteinExistence type="predicted"/>
<dbReference type="Proteomes" id="UP001187734">
    <property type="component" value="Unassembled WGS sequence"/>
</dbReference>
<dbReference type="EMBL" id="ONZP01000825">
    <property type="protein sequence ID" value="SPJ91056.1"/>
    <property type="molecule type" value="Genomic_DNA"/>
</dbReference>
<reference evidence="4" key="1">
    <citation type="submission" date="2018-03" db="EMBL/GenBank/DDBJ databases">
        <authorList>
            <person name="Guldener U."/>
        </authorList>
    </citation>
    <scope>NUCLEOTIDE SEQUENCE</scope>
</reference>
<keyword evidence="1" id="KW-0479">Metal-binding</keyword>
<feature type="region of interest" description="Disordered" evidence="2">
    <location>
        <begin position="98"/>
        <end position="124"/>
    </location>
</feature>
<keyword evidence="5" id="KW-1185">Reference proteome</keyword>
<keyword evidence="1" id="KW-0863">Zinc-finger</keyword>
<protein>
    <recommendedName>
        <fullName evidence="3">CCHC-type domain-containing protein</fullName>
    </recommendedName>
</protein>
<evidence type="ECO:0000259" key="3">
    <source>
        <dbReference type="PROSITE" id="PS50158"/>
    </source>
</evidence>